<evidence type="ECO:0000313" key="11">
    <source>
        <dbReference type="EMBL" id="HIX57251.1"/>
    </source>
</evidence>
<dbReference type="InterPro" id="IPR017850">
    <property type="entry name" value="Alkaline_phosphatase_core_sf"/>
</dbReference>
<dbReference type="Gene3D" id="3.40.720.10">
    <property type="entry name" value="Alkaline Phosphatase, subunit A"/>
    <property type="match status" value="1"/>
</dbReference>
<protein>
    <submittedName>
        <fullName evidence="11">Phosphoethanolamine--lipid A transferase</fullName>
    </submittedName>
</protein>
<evidence type="ECO:0000256" key="1">
    <source>
        <dbReference type="ARBA" id="ARBA00004429"/>
    </source>
</evidence>
<dbReference type="GO" id="GO:0005886">
    <property type="term" value="C:plasma membrane"/>
    <property type="evidence" value="ECO:0007669"/>
    <property type="project" value="UniProtKB-SubCell"/>
</dbReference>
<feature type="transmembrane region" description="Helical" evidence="8">
    <location>
        <begin position="67"/>
        <end position="90"/>
    </location>
</feature>
<keyword evidence="5 8" id="KW-0812">Transmembrane</keyword>
<evidence type="ECO:0000256" key="7">
    <source>
        <dbReference type="ARBA" id="ARBA00023136"/>
    </source>
</evidence>
<reference evidence="11" key="2">
    <citation type="submission" date="2021-04" db="EMBL/GenBank/DDBJ databases">
        <authorList>
            <person name="Gilroy R."/>
        </authorList>
    </citation>
    <scope>NUCLEOTIDE SEQUENCE</scope>
    <source>
        <strain evidence="11">USASDec5-558</strain>
    </source>
</reference>
<feature type="domain" description="Sulfatase N-terminal" evidence="9">
    <location>
        <begin position="254"/>
        <end position="541"/>
    </location>
</feature>
<proteinExistence type="predicted"/>
<dbReference type="SUPFAM" id="SSF53649">
    <property type="entry name" value="Alkaline phosphatase-like"/>
    <property type="match status" value="1"/>
</dbReference>
<dbReference type="InterPro" id="IPR040423">
    <property type="entry name" value="PEA_transferase"/>
</dbReference>
<dbReference type="EMBL" id="DXEV01000144">
    <property type="protein sequence ID" value="HIX57251.1"/>
    <property type="molecule type" value="Genomic_DNA"/>
</dbReference>
<dbReference type="Pfam" id="PF08019">
    <property type="entry name" value="EptA_B_N"/>
    <property type="match status" value="1"/>
</dbReference>
<feature type="transmembrane region" description="Helical" evidence="8">
    <location>
        <begin position="138"/>
        <end position="161"/>
    </location>
</feature>
<feature type="transmembrane region" description="Helical" evidence="8">
    <location>
        <begin position="97"/>
        <end position="118"/>
    </location>
</feature>
<evidence type="ECO:0000256" key="6">
    <source>
        <dbReference type="ARBA" id="ARBA00022989"/>
    </source>
</evidence>
<evidence type="ECO:0000256" key="8">
    <source>
        <dbReference type="SAM" id="Phobius"/>
    </source>
</evidence>
<feature type="transmembrane region" description="Helical" evidence="8">
    <location>
        <begin position="31"/>
        <end position="55"/>
    </location>
</feature>
<feature type="transmembrane region" description="Helical" evidence="8">
    <location>
        <begin position="173"/>
        <end position="194"/>
    </location>
</feature>
<organism evidence="11 12">
    <name type="scientific">Candidatus Anaerobiospirillum pullistercoris</name>
    <dbReference type="NCBI Taxonomy" id="2838452"/>
    <lineage>
        <taxon>Bacteria</taxon>
        <taxon>Pseudomonadati</taxon>
        <taxon>Pseudomonadota</taxon>
        <taxon>Gammaproteobacteria</taxon>
        <taxon>Aeromonadales</taxon>
        <taxon>Succinivibrionaceae</taxon>
        <taxon>Anaerobiospirillum</taxon>
    </lineage>
</organism>
<dbReference type="AlphaFoldDB" id="A0A9D2B1R5"/>
<dbReference type="Pfam" id="PF00884">
    <property type="entry name" value="Sulfatase"/>
    <property type="match status" value="1"/>
</dbReference>
<keyword evidence="2" id="KW-1003">Cell membrane</keyword>
<dbReference type="Proteomes" id="UP000886829">
    <property type="component" value="Unassembled WGS sequence"/>
</dbReference>
<evidence type="ECO:0000256" key="2">
    <source>
        <dbReference type="ARBA" id="ARBA00022475"/>
    </source>
</evidence>
<keyword evidence="7 8" id="KW-0472">Membrane</keyword>
<dbReference type="InterPro" id="IPR012549">
    <property type="entry name" value="EptA-like_N"/>
</dbReference>
<dbReference type="GO" id="GO:0016776">
    <property type="term" value="F:phosphotransferase activity, phosphate group as acceptor"/>
    <property type="evidence" value="ECO:0007669"/>
    <property type="project" value="TreeGrafter"/>
</dbReference>
<dbReference type="NCBIfam" id="NF028537">
    <property type="entry name" value="P_eth_NH2_trans"/>
    <property type="match status" value="1"/>
</dbReference>
<gene>
    <name evidence="11" type="ORF">H9850_07255</name>
</gene>
<accession>A0A9D2B1R5</accession>
<dbReference type="InterPro" id="IPR000917">
    <property type="entry name" value="Sulfatase_N"/>
</dbReference>
<dbReference type="InterPro" id="IPR058130">
    <property type="entry name" value="PEA_transf_C"/>
</dbReference>
<dbReference type="GO" id="GO:0009244">
    <property type="term" value="P:lipopolysaccharide core region biosynthetic process"/>
    <property type="evidence" value="ECO:0007669"/>
    <property type="project" value="TreeGrafter"/>
</dbReference>
<sequence>MRSLQQRQLLSQMARIIHWLTKPLPIRPIHYLLVVALITLFFTAISNVALWRHVFRIMDASPELSRFFMLTTPVAIYLLMYAIFLILFSWKYVLKPVFVVLLLTCATATYAAWHYGIIFDSAMITNVVETNPAEATSYLSLASILTFVVLGVLPSLLLLKIRVYYPRLVRSMIERVAAIVLTLVLAVGLILPFYQQYSFLGRNNNTLQKEILPVAYVYYTYKHIKNKYFTTPQPYVAMGKDAINKSTTDKPKLMFLVIGETARAQNFSANGYNRPTNKHTDRERMVFFNISSCGTYTAHSVPCMFSNMPREKYTEKRAENREGVLDVLSKAGIEITWLENDGGCKGVCDRVKNINIDPNSNKQYCNGDTCFDEIFLSHAAELSKNVTTDTLIAFHIIGSHGPRYYERYPEKFRIYTPDCNRPDVENCTTEEIVNAYDNTIAYTDYVIYQLIEILEDHMDTNDTMLLYVSDHGESLGENNVYLHAAPYAFAPEEQARVPMQLWMPSGTANDLKVDVQCLRDISAKSDFSHDNFFHSLLGMMQVHSSEYRPKLDIFTHCPLTTQPAASKPSTTQP</sequence>
<evidence type="ECO:0000256" key="4">
    <source>
        <dbReference type="ARBA" id="ARBA00022679"/>
    </source>
</evidence>
<keyword evidence="3" id="KW-0997">Cell inner membrane</keyword>
<evidence type="ECO:0000259" key="9">
    <source>
        <dbReference type="Pfam" id="PF00884"/>
    </source>
</evidence>
<evidence type="ECO:0000313" key="12">
    <source>
        <dbReference type="Proteomes" id="UP000886829"/>
    </source>
</evidence>
<dbReference type="PANTHER" id="PTHR30443">
    <property type="entry name" value="INNER MEMBRANE PROTEIN"/>
    <property type="match status" value="1"/>
</dbReference>
<dbReference type="CDD" id="cd16017">
    <property type="entry name" value="LptA"/>
    <property type="match status" value="1"/>
</dbReference>
<keyword evidence="4 11" id="KW-0808">Transferase</keyword>
<keyword evidence="6 8" id="KW-1133">Transmembrane helix</keyword>
<evidence type="ECO:0000256" key="5">
    <source>
        <dbReference type="ARBA" id="ARBA00022692"/>
    </source>
</evidence>
<name>A0A9D2B1R5_9GAMM</name>
<feature type="domain" description="Phosphoethanolamine transferase N-terminal" evidence="10">
    <location>
        <begin position="80"/>
        <end position="228"/>
    </location>
</feature>
<reference evidence="11" key="1">
    <citation type="journal article" date="2021" name="PeerJ">
        <title>Extensive microbial diversity within the chicken gut microbiome revealed by metagenomics and culture.</title>
        <authorList>
            <person name="Gilroy R."/>
            <person name="Ravi A."/>
            <person name="Getino M."/>
            <person name="Pursley I."/>
            <person name="Horton D.L."/>
            <person name="Alikhan N.F."/>
            <person name="Baker D."/>
            <person name="Gharbi K."/>
            <person name="Hall N."/>
            <person name="Watson M."/>
            <person name="Adriaenssens E.M."/>
            <person name="Foster-Nyarko E."/>
            <person name="Jarju S."/>
            <person name="Secka A."/>
            <person name="Antonio M."/>
            <person name="Oren A."/>
            <person name="Chaudhuri R.R."/>
            <person name="La Ragione R."/>
            <person name="Hildebrand F."/>
            <person name="Pallen M.J."/>
        </authorList>
    </citation>
    <scope>NUCLEOTIDE SEQUENCE</scope>
    <source>
        <strain evidence="11">USASDec5-558</strain>
    </source>
</reference>
<dbReference type="PANTHER" id="PTHR30443:SF0">
    <property type="entry name" value="PHOSPHOETHANOLAMINE TRANSFERASE EPTA"/>
    <property type="match status" value="1"/>
</dbReference>
<comment type="caution">
    <text evidence="11">The sequence shown here is derived from an EMBL/GenBank/DDBJ whole genome shotgun (WGS) entry which is preliminary data.</text>
</comment>
<evidence type="ECO:0000259" key="10">
    <source>
        <dbReference type="Pfam" id="PF08019"/>
    </source>
</evidence>
<evidence type="ECO:0000256" key="3">
    <source>
        <dbReference type="ARBA" id="ARBA00022519"/>
    </source>
</evidence>
<comment type="subcellular location">
    <subcellularLocation>
        <location evidence="1">Cell inner membrane</location>
        <topology evidence="1">Multi-pass membrane protein</topology>
    </subcellularLocation>
</comment>